<dbReference type="AlphaFoldDB" id="A0A7W5A7H7"/>
<dbReference type="InterPro" id="IPR002213">
    <property type="entry name" value="UDP_glucos_trans"/>
</dbReference>
<accession>A0A7W5A7H7</accession>
<protein>
    <submittedName>
        <fullName evidence="4">MGT family glycosyltransferase</fullName>
    </submittedName>
</protein>
<proteinExistence type="inferred from homology"/>
<dbReference type="CDD" id="cd03784">
    <property type="entry name" value="GT1_Gtf-like"/>
    <property type="match status" value="1"/>
</dbReference>
<dbReference type="NCBIfam" id="TIGR01426">
    <property type="entry name" value="MGT"/>
    <property type="match status" value="1"/>
</dbReference>
<dbReference type="EMBL" id="JACHXG010000009">
    <property type="protein sequence ID" value="MBB3091041.1"/>
    <property type="molecule type" value="Genomic_DNA"/>
</dbReference>
<dbReference type="PANTHER" id="PTHR48050">
    <property type="entry name" value="STEROL 3-BETA-GLUCOSYLTRANSFERASE"/>
    <property type="match status" value="1"/>
</dbReference>
<comment type="caution">
    <text evidence="4">The sequence shown here is derived from an EMBL/GenBank/DDBJ whole genome shotgun (WGS) entry which is preliminary data.</text>
</comment>
<dbReference type="FunFam" id="3.40.50.2000:FF:000072">
    <property type="entry name" value="Glycosyl transferase"/>
    <property type="match status" value="1"/>
</dbReference>
<reference evidence="4 5" key="1">
    <citation type="submission" date="2020-08" db="EMBL/GenBank/DDBJ databases">
        <title>Genomic Encyclopedia of Type Strains, Phase III (KMG-III): the genomes of soil and plant-associated and newly described type strains.</title>
        <authorList>
            <person name="Whitman W."/>
        </authorList>
    </citation>
    <scope>NUCLEOTIDE SEQUENCE [LARGE SCALE GENOMIC DNA]</scope>
    <source>
        <strain evidence="4 5">CECT 3302</strain>
    </source>
</reference>
<comment type="similarity">
    <text evidence="1">Belongs to the UDP-glycosyltransferase family.</text>
</comment>
<dbReference type="InterPro" id="IPR010610">
    <property type="entry name" value="EryCIII-like_C"/>
</dbReference>
<feature type="domain" description="Erythromycin biosynthesis protein CIII-like C-terminal" evidence="3">
    <location>
        <begin position="262"/>
        <end position="380"/>
    </location>
</feature>
<dbReference type="GO" id="GO:0016758">
    <property type="term" value="F:hexosyltransferase activity"/>
    <property type="evidence" value="ECO:0007669"/>
    <property type="project" value="InterPro"/>
</dbReference>
<sequence length="396" mass="42678">MTTSLPRPGPHHIAMVASPAISHILPSVELIKELVARGHRVTYATHESMADTIKPTGAELVPVPTVLPVEDRQWPDDPVAGMRIFLDDAIQVLPHLHAFYDAEPADLYLYDIGGYAVRALAEKQQRPFVQLSPTFVAWDGYAEKVGAQVEQLPGYDGYLSTFTTWLEEAGATTREPGAFAGAPERALALIPRAMQPNADLVDEDVVTFVGPCFALDSDETWTRPADAEHVLLVSLGSAYTGEADFFRSCIEAYATLPGWHVIMSIGTQLDPADLGDLPDNVEVHRWLPQRAVLAKADAFVTHAGMGGSSEGLLAGVSMIAVPQAVDQFMNADRLVELGVARRIDAADVTADALRTALLELLDDPERAARSAQLRADAIAEGGTRRAADLIEGMLAD</sequence>
<gene>
    <name evidence="4" type="ORF">FHS12_004006</name>
</gene>
<evidence type="ECO:0000256" key="2">
    <source>
        <dbReference type="ARBA" id="ARBA00022679"/>
    </source>
</evidence>
<dbReference type="Proteomes" id="UP000577707">
    <property type="component" value="Unassembled WGS sequence"/>
</dbReference>
<evidence type="ECO:0000256" key="1">
    <source>
        <dbReference type="ARBA" id="ARBA00009995"/>
    </source>
</evidence>
<evidence type="ECO:0000313" key="5">
    <source>
        <dbReference type="Proteomes" id="UP000577707"/>
    </source>
</evidence>
<name>A0A7W5A7H7_9ACTN</name>
<keyword evidence="2 4" id="KW-0808">Transferase</keyword>
<organism evidence="4 5">
    <name type="scientific">Nocardioides albus</name>
    <dbReference type="NCBI Taxonomy" id="1841"/>
    <lineage>
        <taxon>Bacteria</taxon>
        <taxon>Bacillati</taxon>
        <taxon>Actinomycetota</taxon>
        <taxon>Actinomycetes</taxon>
        <taxon>Propionibacteriales</taxon>
        <taxon>Nocardioidaceae</taxon>
        <taxon>Nocardioides</taxon>
    </lineage>
</organism>
<dbReference type="RefSeq" id="WP_221209108.1">
    <property type="nucleotide sequence ID" value="NZ_BMQT01000008.1"/>
</dbReference>
<dbReference type="InterPro" id="IPR050426">
    <property type="entry name" value="Glycosyltransferase_28"/>
</dbReference>
<evidence type="ECO:0000259" key="3">
    <source>
        <dbReference type="Pfam" id="PF06722"/>
    </source>
</evidence>
<evidence type="ECO:0000313" key="4">
    <source>
        <dbReference type="EMBL" id="MBB3091041.1"/>
    </source>
</evidence>
<dbReference type="InterPro" id="IPR006326">
    <property type="entry name" value="UDPGT_MGT-like"/>
</dbReference>
<dbReference type="SUPFAM" id="SSF53756">
    <property type="entry name" value="UDP-Glycosyltransferase/glycogen phosphorylase"/>
    <property type="match status" value="1"/>
</dbReference>
<dbReference type="Gene3D" id="3.40.50.2000">
    <property type="entry name" value="Glycogen Phosphorylase B"/>
    <property type="match status" value="2"/>
</dbReference>
<dbReference type="PANTHER" id="PTHR48050:SF13">
    <property type="entry name" value="STEROL 3-BETA-GLUCOSYLTRANSFERASE UGT80A2"/>
    <property type="match status" value="1"/>
</dbReference>
<keyword evidence="5" id="KW-1185">Reference proteome</keyword>
<dbReference type="GO" id="GO:0017000">
    <property type="term" value="P:antibiotic biosynthetic process"/>
    <property type="evidence" value="ECO:0007669"/>
    <property type="project" value="UniProtKB-ARBA"/>
</dbReference>
<dbReference type="GO" id="GO:0008194">
    <property type="term" value="F:UDP-glycosyltransferase activity"/>
    <property type="evidence" value="ECO:0007669"/>
    <property type="project" value="InterPro"/>
</dbReference>
<dbReference type="Pfam" id="PF06722">
    <property type="entry name" value="EryCIII-like_C"/>
    <property type="match status" value="1"/>
</dbReference>